<gene>
    <name evidence="2" type="ORF">AGERDE_LOCUS523</name>
</gene>
<reference evidence="2" key="1">
    <citation type="submission" date="2021-06" db="EMBL/GenBank/DDBJ databases">
        <authorList>
            <person name="Kallberg Y."/>
            <person name="Tangrot J."/>
            <person name="Rosling A."/>
        </authorList>
    </citation>
    <scope>NUCLEOTIDE SEQUENCE</scope>
    <source>
        <strain evidence="2">MT106</strain>
    </source>
</reference>
<dbReference type="AlphaFoldDB" id="A0A9N8YKT7"/>
<evidence type="ECO:0000256" key="1">
    <source>
        <dbReference type="SAM" id="MobiDB-lite"/>
    </source>
</evidence>
<sequence>MKYWQSRKHNRAPVQQNLDRLFACPSNLLDSDLVILIRLSNTPEAEWICKDTSISGWLKDIYGDQGLWTEKTQLASGSRRSQGPLVGAADKEK</sequence>
<feature type="region of interest" description="Disordered" evidence="1">
    <location>
        <begin position="73"/>
        <end position="93"/>
    </location>
</feature>
<dbReference type="EMBL" id="CAJVPL010000025">
    <property type="protein sequence ID" value="CAG8435365.1"/>
    <property type="molecule type" value="Genomic_DNA"/>
</dbReference>
<keyword evidence="3" id="KW-1185">Reference proteome</keyword>
<dbReference type="Proteomes" id="UP000789831">
    <property type="component" value="Unassembled WGS sequence"/>
</dbReference>
<organism evidence="2 3">
    <name type="scientific">Ambispora gerdemannii</name>
    <dbReference type="NCBI Taxonomy" id="144530"/>
    <lineage>
        <taxon>Eukaryota</taxon>
        <taxon>Fungi</taxon>
        <taxon>Fungi incertae sedis</taxon>
        <taxon>Mucoromycota</taxon>
        <taxon>Glomeromycotina</taxon>
        <taxon>Glomeromycetes</taxon>
        <taxon>Archaeosporales</taxon>
        <taxon>Ambisporaceae</taxon>
        <taxon>Ambispora</taxon>
    </lineage>
</organism>
<evidence type="ECO:0000313" key="3">
    <source>
        <dbReference type="Proteomes" id="UP000789831"/>
    </source>
</evidence>
<protein>
    <submittedName>
        <fullName evidence="2">7400_t:CDS:1</fullName>
    </submittedName>
</protein>
<evidence type="ECO:0000313" key="2">
    <source>
        <dbReference type="EMBL" id="CAG8435365.1"/>
    </source>
</evidence>
<name>A0A9N8YKT7_9GLOM</name>
<comment type="caution">
    <text evidence="2">The sequence shown here is derived from an EMBL/GenBank/DDBJ whole genome shotgun (WGS) entry which is preliminary data.</text>
</comment>
<accession>A0A9N8YKT7</accession>
<proteinExistence type="predicted"/>